<dbReference type="PROSITE" id="PS50928">
    <property type="entry name" value="ABC_TM1"/>
    <property type="match status" value="1"/>
</dbReference>
<dbReference type="InterPro" id="IPR035906">
    <property type="entry name" value="MetI-like_sf"/>
</dbReference>
<evidence type="ECO:0000256" key="1">
    <source>
        <dbReference type="ARBA" id="ARBA00004651"/>
    </source>
</evidence>
<feature type="transmembrane region" description="Helical" evidence="7">
    <location>
        <begin position="53"/>
        <end position="77"/>
    </location>
</feature>
<dbReference type="PANTHER" id="PTHR43744">
    <property type="entry name" value="ABC TRANSPORTER PERMEASE PROTEIN MG189-RELATED-RELATED"/>
    <property type="match status" value="1"/>
</dbReference>
<evidence type="ECO:0000256" key="3">
    <source>
        <dbReference type="ARBA" id="ARBA00022475"/>
    </source>
</evidence>
<gene>
    <name evidence="9" type="ORF">H8B09_12500</name>
</gene>
<dbReference type="CDD" id="cd06261">
    <property type="entry name" value="TM_PBP2"/>
    <property type="match status" value="1"/>
</dbReference>
<keyword evidence="6 7" id="KW-0472">Membrane</keyword>
<proteinExistence type="inferred from homology"/>
<dbReference type="SUPFAM" id="SSF161098">
    <property type="entry name" value="MetI-like"/>
    <property type="match status" value="1"/>
</dbReference>
<feature type="transmembrane region" description="Helical" evidence="7">
    <location>
        <begin position="119"/>
        <end position="139"/>
    </location>
</feature>
<dbReference type="Pfam" id="PF00528">
    <property type="entry name" value="BPD_transp_1"/>
    <property type="match status" value="1"/>
</dbReference>
<sequence length="260" mass="28766">MLAPLVYMFSSALKPTSELFLFPPRFFVVNPTLKNFKDLLLATGTSIVPFSRYIFNSIVVSSFIVVGSIVIAAMAAYPLSKHDMPFKKFIFNMILLALMFAPQVTQIPQFIVIKELGLINTYVALIIPALAAPVSLFLMKQFLDQIPNALLEATRIDGGNEWTTFWKVVMPMLKPAWATLALFSFISAWNDPWAANIYTTTEDMKTLPLALQTLSGGYGVVARTGTVAAASFLMVVPTILVFVITQRMVLETMAHSGIKE</sequence>
<keyword evidence="4 7" id="KW-0812">Transmembrane</keyword>
<organism evidence="9 10">
    <name type="scientific">Paenibacillus terricola</name>
    <dbReference type="NCBI Taxonomy" id="2763503"/>
    <lineage>
        <taxon>Bacteria</taxon>
        <taxon>Bacillati</taxon>
        <taxon>Bacillota</taxon>
        <taxon>Bacilli</taxon>
        <taxon>Bacillales</taxon>
        <taxon>Paenibacillaceae</taxon>
        <taxon>Paenibacillus</taxon>
    </lineage>
</organism>
<keyword evidence="2 7" id="KW-0813">Transport</keyword>
<dbReference type="InterPro" id="IPR000515">
    <property type="entry name" value="MetI-like"/>
</dbReference>
<comment type="similarity">
    <text evidence="7">Belongs to the binding-protein-dependent transport system permease family.</text>
</comment>
<evidence type="ECO:0000256" key="6">
    <source>
        <dbReference type="ARBA" id="ARBA00023136"/>
    </source>
</evidence>
<feature type="domain" description="ABC transmembrane type-1" evidence="8">
    <location>
        <begin position="54"/>
        <end position="245"/>
    </location>
</feature>
<accession>A0ABR8MWC3</accession>
<evidence type="ECO:0000256" key="4">
    <source>
        <dbReference type="ARBA" id="ARBA00022692"/>
    </source>
</evidence>
<comment type="caution">
    <text evidence="9">The sequence shown here is derived from an EMBL/GenBank/DDBJ whole genome shotgun (WGS) entry which is preliminary data.</text>
</comment>
<protein>
    <submittedName>
        <fullName evidence="9">Carbohydrate ABC transporter permease</fullName>
    </submittedName>
</protein>
<dbReference type="Gene3D" id="1.10.3720.10">
    <property type="entry name" value="MetI-like"/>
    <property type="match status" value="1"/>
</dbReference>
<evidence type="ECO:0000313" key="9">
    <source>
        <dbReference type="EMBL" id="MBD3919576.1"/>
    </source>
</evidence>
<dbReference type="EMBL" id="JACXZA010000003">
    <property type="protein sequence ID" value="MBD3919576.1"/>
    <property type="molecule type" value="Genomic_DNA"/>
</dbReference>
<evidence type="ECO:0000259" key="8">
    <source>
        <dbReference type="PROSITE" id="PS50928"/>
    </source>
</evidence>
<reference evidence="9 10" key="1">
    <citation type="submission" date="2020-09" db="EMBL/GenBank/DDBJ databases">
        <title>Paenibacillus sp. strain PR3 16S rRNA gene Genome sequencing and assembly.</title>
        <authorList>
            <person name="Kim J."/>
        </authorList>
    </citation>
    <scope>NUCLEOTIDE SEQUENCE [LARGE SCALE GENOMIC DNA]</scope>
    <source>
        <strain evidence="9 10">PR3</strain>
    </source>
</reference>
<feature type="transmembrane region" description="Helical" evidence="7">
    <location>
        <begin position="89"/>
        <end position="113"/>
    </location>
</feature>
<keyword evidence="3" id="KW-1003">Cell membrane</keyword>
<comment type="subcellular location">
    <subcellularLocation>
        <location evidence="1 7">Cell membrane</location>
        <topology evidence="1 7">Multi-pass membrane protein</topology>
    </subcellularLocation>
</comment>
<feature type="transmembrane region" description="Helical" evidence="7">
    <location>
        <begin position="218"/>
        <end position="244"/>
    </location>
</feature>
<dbReference type="Proteomes" id="UP000609346">
    <property type="component" value="Unassembled WGS sequence"/>
</dbReference>
<evidence type="ECO:0000256" key="5">
    <source>
        <dbReference type="ARBA" id="ARBA00022989"/>
    </source>
</evidence>
<evidence type="ECO:0000256" key="2">
    <source>
        <dbReference type="ARBA" id="ARBA00022448"/>
    </source>
</evidence>
<name>A0ABR8MWC3_9BACL</name>
<keyword evidence="5 7" id="KW-1133">Transmembrane helix</keyword>
<evidence type="ECO:0000256" key="7">
    <source>
        <dbReference type="RuleBase" id="RU363032"/>
    </source>
</evidence>
<evidence type="ECO:0000313" key="10">
    <source>
        <dbReference type="Proteomes" id="UP000609346"/>
    </source>
</evidence>
<dbReference type="PANTHER" id="PTHR43744:SF1">
    <property type="entry name" value="BINDING-PROTEIN-DEPENDENT TRANSPORT SYSTEMS INNER MEMBRANE COMPONENT"/>
    <property type="match status" value="1"/>
</dbReference>
<keyword evidence="10" id="KW-1185">Reference proteome</keyword>